<feature type="compositionally biased region" description="Polar residues" evidence="1">
    <location>
        <begin position="32"/>
        <end position="46"/>
    </location>
</feature>
<organism evidence="2">
    <name type="scientific">Dichomitus squalens</name>
    <dbReference type="NCBI Taxonomy" id="114155"/>
    <lineage>
        <taxon>Eukaryota</taxon>
        <taxon>Fungi</taxon>
        <taxon>Dikarya</taxon>
        <taxon>Basidiomycota</taxon>
        <taxon>Agaricomycotina</taxon>
        <taxon>Agaricomycetes</taxon>
        <taxon>Polyporales</taxon>
        <taxon>Polyporaceae</taxon>
        <taxon>Dichomitus</taxon>
    </lineage>
</organism>
<protein>
    <recommendedName>
        <fullName evidence="3">RNI-like protein</fullName>
    </recommendedName>
</protein>
<dbReference type="InterPro" id="IPR001611">
    <property type="entry name" value="Leu-rich_rpt"/>
</dbReference>
<feature type="region of interest" description="Disordered" evidence="1">
    <location>
        <begin position="1"/>
        <end position="48"/>
    </location>
</feature>
<dbReference type="GO" id="GO:0031146">
    <property type="term" value="P:SCF-dependent proteasomal ubiquitin-dependent protein catabolic process"/>
    <property type="evidence" value="ECO:0007669"/>
    <property type="project" value="TreeGrafter"/>
</dbReference>
<dbReference type="Proteomes" id="UP000292957">
    <property type="component" value="Unassembled WGS sequence"/>
</dbReference>
<dbReference type="EMBL" id="ML143387">
    <property type="protein sequence ID" value="TBU35177.1"/>
    <property type="molecule type" value="Genomic_DNA"/>
</dbReference>
<sequence>MGGRKRSSRNIGGPPAKRSKANASQADDDIPTFQSQSTAPSTSTFSIRDPHAADHLPSLATICLRAFAGNMQKLSSDPETWEDVKYSLRELPDVLVQKVFAACRQICPTLLTHALIAPYFLRGSSVVLSSDLPGVNRSTLFAIGDMPSRDKLRELELPGFSKIADSVFASVVAKLPSLRKLNLRGCTKVGSDTAHSAANHCPQLEVVNFNYTAVPAMALAPLLQNCSHLEVLKVAGIVSWTDHACAKLWSVLRASGDFQLPNLRSLKLRQASVGDASVNPILAVCPNLRRLDLSFNPIKHPVLPSGKLLEKLVLTSTNVSGNELVSLVTGLPGLKVLSLGAMGGNEFTTATISQESGTTITDDILRAITDALEDCHALERVSLVWNTRIGFNAGPGPRAALAQFIRRVGRRCTHLNLSGILHLRPSHLEGLAPDGPEEGPPRLEYLNLNNTPVDDNAIPYLSACTNLKTLELAGTRVTKVGLLHLLDACKDLEKLDLTSCRGVRIGERRRFFEVWEEWKNEERRLH</sequence>
<dbReference type="SUPFAM" id="SSF52047">
    <property type="entry name" value="RNI-like"/>
    <property type="match status" value="1"/>
</dbReference>
<dbReference type="Pfam" id="PF13516">
    <property type="entry name" value="LRR_6"/>
    <property type="match status" value="1"/>
</dbReference>
<reference evidence="2" key="1">
    <citation type="submission" date="2019-01" db="EMBL/GenBank/DDBJ databases">
        <title>Draft genome sequences of three monokaryotic isolates of the white-rot basidiomycete fungus Dichomitus squalens.</title>
        <authorList>
            <consortium name="DOE Joint Genome Institute"/>
            <person name="Lopez S.C."/>
            <person name="Andreopoulos B."/>
            <person name="Pangilinan J."/>
            <person name="Lipzen A."/>
            <person name="Riley R."/>
            <person name="Ahrendt S."/>
            <person name="Ng V."/>
            <person name="Barry K."/>
            <person name="Daum C."/>
            <person name="Grigoriev I.V."/>
            <person name="Hilden K.S."/>
            <person name="Makela M.R."/>
            <person name="de Vries R.P."/>
        </authorList>
    </citation>
    <scope>NUCLEOTIDE SEQUENCE [LARGE SCALE GENOMIC DNA]</scope>
    <source>
        <strain evidence="2">OM18370.1</strain>
    </source>
</reference>
<name>A0A4Q9N577_9APHY</name>
<evidence type="ECO:0000313" key="2">
    <source>
        <dbReference type="EMBL" id="TBU35177.1"/>
    </source>
</evidence>
<evidence type="ECO:0000256" key="1">
    <source>
        <dbReference type="SAM" id="MobiDB-lite"/>
    </source>
</evidence>
<dbReference type="Gene3D" id="3.80.10.10">
    <property type="entry name" value="Ribonuclease Inhibitor"/>
    <property type="match status" value="1"/>
</dbReference>
<dbReference type="PANTHER" id="PTHR13318">
    <property type="entry name" value="PARTNER OF PAIRED, ISOFORM B-RELATED"/>
    <property type="match status" value="1"/>
</dbReference>
<dbReference type="InterPro" id="IPR032675">
    <property type="entry name" value="LRR_dom_sf"/>
</dbReference>
<dbReference type="GO" id="GO:0019005">
    <property type="term" value="C:SCF ubiquitin ligase complex"/>
    <property type="evidence" value="ECO:0007669"/>
    <property type="project" value="TreeGrafter"/>
</dbReference>
<dbReference type="AlphaFoldDB" id="A0A4Q9N577"/>
<proteinExistence type="predicted"/>
<gene>
    <name evidence="2" type="ORF">BD311DRAFT_745714</name>
</gene>
<evidence type="ECO:0008006" key="3">
    <source>
        <dbReference type="Google" id="ProtNLM"/>
    </source>
</evidence>
<dbReference type="OrthoDB" id="550575at2759"/>
<accession>A0A4Q9N577</accession>